<feature type="compositionally biased region" description="Basic and acidic residues" evidence="10">
    <location>
        <begin position="92"/>
        <end position="110"/>
    </location>
</feature>
<dbReference type="InterPro" id="IPR013083">
    <property type="entry name" value="Znf_RING/FYVE/PHD"/>
</dbReference>
<proteinExistence type="predicted"/>
<gene>
    <name evidence="12" type="primary">rnf126</name>
</gene>
<evidence type="ECO:0000256" key="1">
    <source>
        <dbReference type="ARBA" id="ARBA00000900"/>
    </source>
</evidence>
<dbReference type="FunFam" id="3.30.40.10:FF:000069">
    <property type="entry name" value="E3 ubiquitin-protein ligase RNF115"/>
    <property type="match status" value="1"/>
</dbReference>
<dbReference type="GO" id="GO:0061630">
    <property type="term" value="F:ubiquitin protein ligase activity"/>
    <property type="evidence" value="ECO:0007669"/>
    <property type="project" value="UniProtKB-EC"/>
</dbReference>
<dbReference type="Gene3D" id="3.30.40.10">
    <property type="entry name" value="Zinc/RING finger domain, C3HC4 (zinc finger)"/>
    <property type="match status" value="1"/>
</dbReference>
<dbReference type="PANTHER" id="PTHR22765">
    <property type="entry name" value="RING FINGER AND PROTEASE ASSOCIATED DOMAIN-CONTAINING"/>
    <property type="match status" value="1"/>
</dbReference>
<dbReference type="AlphaFoldDB" id="A0A8C2Z0Z0"/>
<dbReference type="SUPFAM" id="SSF57850">
    <property type="entry name" value="RING/U-box"/>
    <property type="match status" value="1"/>
</dbReference>
<evidence type="ECO:0000313" key="12">
    <source>
        <dbReference type="Ensembl" id="ENSCLMP00005011945.1"/>
    </source>
</evidence>
<keyword evidence="8" id="KW-0862">Zinc</keyword>
<dbReference type="InterPro" id="IPR051826">
    <property type="entry name" value="E3_ubiquitin-ligase_domain"/>
</dbReference>
<keyword evidence="13" id="KW-1185">Reference proteome</keyword>
<accession>A0A8C2Z0Z0</accession>
<evidence type="ECO:0000256" key="6">
    <source>
        <dbReference type="ARBA" id="ARBA00022771"/>
    </source>
</evidence>
<dbReference type="GO" id="GO:0008270">
    <property type="term" value="F:zinc ion binding"/>
    <property type="evidence" value="ECO:0007669"/>
    <property type="project" value="UniProtKB-KW"/>
</dbReference>
<keyword evidence="5" id="KW-0479">Metal-binding</keyword>
<evidence type="ECO:0000256" key="5">
    <source>
        <dbReference type="ARBA" id="ARBA00022723"/>
    </source>
</evidence>
<feature type="domain" description="RING-type" evidence="11">
    <location>
        <begin position="213"/>
        <end position="254"/>
    </location>
</feature>
<dbReference type="GO" id="GO:0006511">
    <property type="term" value="P:ubiquitin-dependent protein catabolic process"/>
    <property type="evidence" value="ECO:0007669"/>
    <property type="project" value="TreeGrafter"/>
</dbReference>
<feature type="compositionally biased region" description="Basic residues" evidence="10">
    <location>
        <begin position="119"/>
        <end position="129"/>
    </location>
</feature>
<dbReference type="GO" id="GO:0005737">
    <property type="term" value="C:cytoplasm"/>
    <property type="evidence" value="ECO:0007669"/>
    <property type="project" value="TreeGrafter"/>
</dbReference>
<evidence type="ECO:0000313" key="13">
    <source>
        <dbReference type="Proteomes" id="UP000694565"/>
    </source>
</evidence>
<feature type="region of interest" description="Disordered" evidence="10">
    <location>
        <begin position="263"/>
        <end position="296"/>
    </location>
</feature>
<dbReference type="InterPro" id="IPR039525">
    <property type="entry name" value="RNF126-like_zinc-ribbon"/>
</dbReference>
<comment type="pathway">
    <text evidence="2">Protein modification; protein ubiquitination.</text>
</comment>
<keyword evidence="4" id="KW-0808">Transferase</keyword>
<dbReference type="Pfam" id="PF14369">
    <property type="entry name" value="Zn_ribbon_19"/>
    <property type="match status" value="1"/>
</dbReference>
<sequence>MAEAPPRPCRFFCHRCSAEISPLLPDYTCPRCDSGFIEELAEERRYGGLFLFFPSWIWDDNMDHQHLFTFPSGYGPFALGIFDENFDLRTRLPTEDNRETENRREREMASRQRYSARQPRGRHVPRRQGTRHEGVPTLEGIIQQLVNGIIAPTAMPNIGMGPWGMLHSNPMDYAWGANGLDAIITQVYTYACDRGSLTHSMLFSVCAGAGLECPVCKEDYSVEENVRQLPCNHLFHNDCIVPWLEQHDTCPVCRKSLSGQNTATDPPGLSGMHFSPSSSSSSSPSSPSNENAARNS</sequence>
<dbReference type="Ensembl" id="ENSCLMT00005012821.1">
    <property type="protein sequence ID" value="ENSCLMP00005011945.1"/>
    <property type="gene ID" value="ENSCLMG00005006440.1"/>
</dbReference>
<dbReference type="PROSITE" id="PS50089">
    <property type="entry name" value="ZF_RING_2"/>
    <property type="match status" value="1"/>
</dbReference>
<dbReference type="SMART" id="SM00184">
    <property type="entry name" value="RING"/>
    <property type="match status" value="1"/>
</dbReference>
<evidence type="ECO:0000256" key="9">
    <source>
        <dbReference type="PROSITE-ProRule" id="PRU00175"/>
    </source>
</evidence>
<dbReference type="GeneTree" id="ENSGT00940000157113"/>
<dbReference type="EC" id="2.3.2.27" evidence="3"/>
<evidence type="ECO:0000256" key="8">
    <source>
        <dbReference type="ARBA" id="ARBA00022833"/>
    </source>
</evidence>
<keyword evidence="7" id="KW-0833">Ubl conjugation pathway</keyword>
<dbReference type="GO" id="GO:0000209">
    <property type="term" value="P:protein polyubiquitination"/>
    <property type="evidence" value="ECO:0007669"/>
    <property type="project" value="UniProtKB-ARBA"/>
</dbReference>
<evidence type="ECO:0000256" key="2">
    <source>
        <dbReference type="ARBA" id="ARBA00004906"/>
    </source>
</evidence>
<feature type="region of interest" description="Disordered" evidence="10">
    <location>
        <begin position="92"/>
        <end position="131"/>
    </location>
</feature>
<dbReference type="PANTHER" id="PTHR22765:SF400">
    <property type="entry name" value="RING FINGER PROTEIN 126"/>
    <property type="match status" value="1"/>
</dbReference>
<evidence type="ECO:0000259" key="11">
    <source>
        <dbReference type="PROSITE" id="PS50089"/>
    </source>
</evidence>
<dbReference type="Pfam" id="PF13639">
    <property type="entry name" value="zf-RING_2"/>
    <property type="match status" value="1"/>
</dbReference>
<protein>
    <recommendedName>
        <fullName evidence="3">RING-type E3 ubiquitin transferase</fullName>
        <ecNumber evidence="3">2.3.2.27</ecNumber>
    </recommendedName>
</protein>
<dbReference type="Proteomes" id="UP000694565">
    <property type="component" value="Unplaced"/>
</dbReference>
<evidence type="ECO:0000256" key="4">
    <source>
        <dbReference type="ARBA" id="ARBA00022679"/>
    </source>
</evidence>
<evidence type="ECO:0000256" key="3">
    <source>
        <dbReference type="ARBA" id="ARBA00012483"/>
    </source>
</evidence>
<organism evidence="12 13">
    <name type="scientific">Cyclopterus lumpus</name>
    <name type="common">Lumpsucker</name>
    <dbReference type="NCBI Taxonomy" id="8103"/>
    <lineage>
        <taxon>Eukaryota</taxon>
        <taxon>Metazoa</taxon>
        <taxon>Chordata</taxon>
        <taxon>Craniata</taxon>
        <taxon>Vertebrata</taxon>
        <taxon>Euteleostomi</taxon>
        <taxon>Actinopterygii</taxon>
        <taxon>Neopterygii</taxon>
        <taxon>Teleostei</taxon>
        <taxon>Neoteleostei</taxon>
        <taxon>Acanthomorphata</taxon>
        <taxon>Eupercaria</taxon>
        <taxon>Perciformes</taxon>
        <taxon>Cottioidei</taxon>
        <taxon>Cottales</taxon>
        <taxon>Cyclopteridae</taxon>
        <taxon>Cyclopterus</taxon>
    </lineage>
</organism>
<reference evidence="12" key="1">
    <citation type="submission" date="2025-08" db="UniProtKB">
        <authorList>
            <consortium name="Ensembl"/>
        </authorList>
    </citation>
    <scope>IDENTIFICATION</scope>
</reference>
<evidence type="ECO:0000256" key="10">
    <source>
        <dbReference type="SAM" id="MobiDB-lite"/>
    </source>
</evidence>
<name>A0A8C2Z0Z0_CYCLU</name>
<comment type="catalytic activity">
    <reaction evidence="1">
        <text>S-ubiquitinyl-[E2 ubiquitin-conjugating enzyme]-L-cysteine + [acceptor protein]-L-lysine = [E2 ubiquitin-conjugating enzyme]-L-cysteine + N(6)-ubiquitinyl-[acceptor protein]-L-lysine.</text>
        <dbReference type="EC" id="2.3.2.27"/>
    </reaction>
</comment>
<reference evidence="12" key="2">
    <citation type="submission" date="2025-09" db="UniProtKB">
        <authorList>
            <consortium name="Ensembl"/>
        </authorList>
    </citation>
    <scope>IDENTIFICATION</scope>
</reference>
<feature type="compositionally biased region" description="Low complexity" evidence="10">
    <location>
        <begin position="275"/>
        <end position="288"/>
    </location>
</feature>
<dbReference type="InterPro" id="IPR001841">
    <property type="entry name" value="Znf_RING"/>
</dbReference>
<evidence type="ECO:0000256" key="7">
    <source>
        <dbReference type="ARBA" id="ARBA00022786"/>
    </source>
</evidence>
<keyword evidence="6 9" id="KW-0863">Zinc-finger</keyword>